<keyword evidence="3 8" id="KW-0375">Hydrogen ion transport</keyword>
<keyword evidence="6 8" id="KW-0139">CF(1)</keyword>
<evidence type="ECO:0000256" key="7">
    <source>
        <dbReference type="ARBA" id="ARBA00023310"/>
    </source>
</evidence>
<comment type="function">
    <text evidence="8">This protein is part of the stalk that links CF(0) to CF(1). It either transmits conformational changes from CF(0) to CF(1) or is implicated in proton conduction.</text>
</comment>
<protein>
    <recommendedName>
        <fullName evidence="8">ATP synthase subunit delta</fullName>
    </recommendedName>
    <alternativeName>
        <fullName evidence="8">ATP synthase F(1) sector subunit delta</fullName>
    </alternativeName>
    <alternativeName>
        <fullName evidence="8">F-type ATPase subunit delta</fullName>
        <shortName evidence="8">F-ATPase subunit delta</shortName>
    </alternativeName>
</protein>
<keyword evidence="10" id="KW-1185">Reference proteome</keyword>
<evidence type="ECO:0000256" key="2">
    <source>
        <dbReference type="ARBA" id="ARBA00022448"/>
    </source>
</evidence>
<evidence type="ECO:0000256" key="5">
    <source>
        <dbReference type="ARBA" id="ARBA00023136"/>
    </source>
</evidence>
<evidence type="ECO:0000313" key="9">
    <source>
        <dbReference type="EMBL" id="SDY74631.1"/>
    </source>
</evidence>
<dbReference type="InterPro" id="IPR000711">
    <property type="entry name" value="ATPase_OSCP/dsu"/>
</dbReference>
<comment type="similarity">
    <text evidence="8">Belongs to the ATPase delta chain family.</text>
</comment>
<keyword evidence="8" id="KW-1003">Cell membrane</keyword>
<evidence type="ECO:0000256" key="1">
    <source>
        <dbReference type="ARBA" id="ARBA00004370"/>
    </source>
</evidence>
<proteinExistence type="inferred from homology"/>
<keyword evidence="7 8" id="KW-0066">ATP synthesis</keyword>
<dbReference type="GO" id="GO:0005886">
    <property type="term" value="C:plasma membrane"/>
    <property type="evidence" value="ECO:0007669"/>
    <property type="project" value="UniProtKB-SubCell"/>
</dbReference>
<dbReference type="GO" id="GO:0046933">
    <property type="term" value="F:proton-transporting ATP synthase activity, rotational mechanism"/>
    <property type="evidence" value="ECO:0007669"/>
    <property type="project" value="UniProtKB-UniRule"/>
</dbReference>
<evidence type="ECO:0000256" key="6">
    <source>
        <dbReference type="ARBA" id="ARBA00023196"/>
    </source>
</evidence>
<dbReference type="NCBIfam" id="NF004406">
    <property type="entry name" value="PRK05758.3-2"/>
    <property type="match status" value="1"/>
</dbReference>
<name>A0A1H3MD49_9RHOB</name>
<dbReference type="AlphaFoldDB" id="A0A1H3MD49"/>
<dbReference type="SUPFAM" id="SSF47928">
    <property type="entry name" value="N-terminal domain of the delta subunit of the F1F0-ATP synthase"/>
    <property type="match status" value="1"/>
</dbReference>
<dbReference type="NCBIfam" id="TIGR01145">
    <property type="entry name" value="ATP_synt_delta"/>
    <property type="match status" value="1"/>
</dbReference>
<dbReference type="HAMAP" id="MF_01416">
    <property type="entry name" value="ATP_synth_delta_bact"/>
    <property type="match status" value="1"/>
</dbReference>
<comment type="subcellular location">
    <subcellularLocation>
        <location evidence="8">Cell membrane</location>
        <topology evidence="8">Peripheral membrane protein</topology>
    </subcellularLocation>
    <subcellularLocation>
        <location evidence="1">Membrane</location>
    </subcellularLocation>
</comment>
<sequence>MIRPLSGRVCIGSANAGRAKKTVERVDVSEPASISTGIAARYARAVFDLSRESGDLKALASDVAALDEAIKASPELRGVLTSPVISREEQGNAVSAVAAKMGLGAVVANTLKLMASKRRLFVTPQMVEALKGMLADDAGEVTAEVRAPKALTKTQSEKLSKALKASTGKDVNLDVTIDDGLIGGLVVKIGSQMIDTSVRAKLNALQNTMKEVR</sequence>
<dbReference type="Proteomes" id="UP000198914">
    <property type="component" value="Unassembled WGS sequence"/>
</dbReference>
<comment type="function">
    <text evidence="8">F(1)F(0) ATP synthase produces ATP from ADP in the presence of a proton or sodium gradient. F-type ATPases consist of two structural domains, F(1) containing the extramembraneous catalytic core and F(0) containing the membrane proton channel, linked together by a central stalk and a peripheral stalk. During catalysis, ATP synthesis in the catalytic domain of F(1) is coupled via a rotary mechanism of the central stalk subunits to proton translocation.</text>
</comment>
<dbReference type="EMBL" id="FNPX01000003">
    <property type="protein sequence ID" value="SDY74631.1"/>
    <property type="molecule type" value="Genomic_DNA"/>
</dbReference>
<dbReference type="Gene3D" id="1.10.520.20">
    <property type="entry name" value="N-terminal domain of the delta subunit of the F1F0-ATP synthase"/>
    <property type="match status" value="1"/>
</dbReference>
<keyword evidence="5 8" id="KW-0472">Membrane</keyword>
<keyword evidence="2 8" id="KW-0813">Transport</keyword>
<dbReference type="PRINTS" id="PR00125">
    <property type="entry name" value="ATPASEDELTA"/>
</dbReference>
<evidence type="ECO:0000256" key="8">
    <source>
        <dbReference type="HAMAP-Rule" id="MF_01416"/>
    </source>
</evidence>
<dbReference type="InterPro" id="IPR026015">
    <property type="entry name" value="ATP_synth_OSCP/delta_N_sf"/>
</dbReference>
<organism evidence="9 10">
    <name type="scientific">Jannaschia faecimaris</name>
    <dbReference type="NCBI Taxonomy" id="1244108"/>
    <lineage>
        <taxon>Bacteria</taxon>
        <taxon>Pseudomonadati</taxon>
        <taxon>Pseudomonadota</taxon>
        <taxon>Alphaproteobacteria</taxon>
        <taxon>Rhodobacterales</taxon>
        <taxon>Roseobacteraceae</taxon>
        <taxon>Jannaschia</taxon>
    </lineage>
</organism>
<dbReference type="PANTHER" id="PTHR11910">
    <property type="entry name" value="ATP SYNTHASE DELTA CHAIN"/>
    <property type="match status" value="1"/>
</dbReference>
<dbReference type="Pfam" id="PF00213">
    <property type="entry name" value="OSCP"/>
    <property type="match status" value="1"/>
</dbReference>
<accession>A0A1H3MD49</accession>
<gene>
    <name evidence="8" type="primary">atpH</name>
    <name evidence="9" type="ORF">SAMN05444004_10331</name>
</gene>
<reference evidence="10" key="1">
    <citation type="submission" date="2016-10" db="EMBL/GenBank/DDBJ databases">
        <authorList>
            <person name="Varghese N."/>
            <person name="Submissions S."/>
        </authorList>
    </citation>
    <scope>NUCLEOTIDE SEQUENCE [LARGE SCALE GENOMIC DNA]</scope>
    <source>
        <strain evidence="10">DSM 100420</strain>
    </source>
</reference>
<dbReference type="GO" id="GO:0045259">
    <property type="term" value="C:proton-transporting ATP synthase complex"/>
    <property type="evidence" value="ECO:0007669"/>
    <property type="project" value="UniProtKB-KW"/>
</dbReference>
<evidence type="ECO:0000256" key="3">
    <source>
        <dbReference type="ARBA" id="ARBA00022781"/>
    </source>
</evidence>
<keyword evidence="4 8" id="KW-0406">Ion transport</keyword>
<dbReference type="STRING" id="1244108.SAMN05444004_10331"/>
<evidence type="ECO:0000313" key="10">
    <source>
        <dbReference type="Proteomes" id="UP000198914"/>
    </source>
</evidence>
<evidence type="ECO:0000256" key="4">
    <source>
        <dbReference type="ARBA" id="ARBA00023065"/>
    </source>
</evidence>